<evidence type="ECO:0000313" key="5">
    <source>
        <dbReference type="Proteomes" id="UP000184447"/>
    </source>
</evidence>
<dbReference type="PANTHER" id="PTHR43833:SF8">
    <property type="entry name" value="TRK SYSTEM POTASSIUM UPTAKE PROTEIN TRKA"/>
    <property type="match status" value="1"/>
</dbReference>
<proteinExistence type="predicted"/>
<dbReference type="Pfam" id="PF02254">
    <property type="entry name" value="TrkA_N"/>
    <property type="match status" value="1"/>
</dbReference>
<dbReference type="InterPro" id="IPR050721">
    <property type="entry name" value="Trk_Ktr_HKT_K-transport"/>
</dbReference>
<dbReference type="PRINTS" id="PR00335">
    <property type="entry name" value="KUPTAKETRKA"/>
</dbReference>
<dbReference type="InterPro" id="IPR036291">
    <property type="entry name" value="NAD(P)-bd_dom_sf"/>
</dbReference>
<dbReference type="InterPro" id="IPR006036">
    <property type="entry name" value="K_uptake_TrkA"/>
</dbReference>
<dbReference type="InterPro" id="IPR003148">
    <property type="entry name" value="RCK_N"/>
</dbReference>
<dbReference type="OrthoDB" id="9775180at2"/>
<dbReference type="SUPFAM" id="SSF51735">
    <property type="entry name" value="NAD(P)-binding Rossmann-fold domains"/>
    <property type="match status" value="1"/>
</dbReference>
<dbReference type="Gene3D" id="3.40.50.720">
    <property type="entry name" value="NAD(P)-binding Rossmann-like Domain"/>
    <property type="match status" value="1"/>
</dbReference>
<keyword evidence="2" id="KW-0630">Potassium</keyword>
<dbReference type="GO" id="GO:0015079">
    <property type="term" value="F:potassium ion transmembrane transporter activity"/>
    <property type="evidence" value="ECO:0007669"/>
    <property type="project" value="InterPro"/>
</dbReference>
<dbReference type="GO" id="GO:0005886">
    <property type="term" value="C:plasma membrane"/>
    <property type="evidence" value="ECO:0007669"/>
    <property type="project" value="InterPro"/>
</dbReference>
<dbReference type="RefSeq" id="WP_073337479.1">
    <property type="nucleotide sequence ID" value="NZ_FQXM01000005.1"/>
</dbReference>
<protein>
    <submittedName>
        <fullName evidence="4">TrkA-N domain-containing protein</fullName>
    </submittedName>
</protein>
<feature type="domain" description="RCK N-terminal" evidence="3">
    <location>
        <begin position="1"/>
        <end position="123"/>
    </location>
</feature>
<keyword evidence="1" id="KW-0633">Potassium transport</keyword>
<reference evidence="4 5" key="1">
    <citation type="submission" date="2016-11" db="EMBL/GenBank/DDBJ databases">
        <authorList>
            <person name="Jaros S."/>
            <person name="Januszkiewicz K."/>
            <person name="Wedrychowicz H."/>
        </authorList>
    </citation>
    <scope>NUCLEOTIDE SEQUENCE [LARGE SCALE GENOMIC DNA]</scope>
    <source>
        <strain evidence="4 5">DSM 8605</strain>
    </source>
</reference>
<keyword evidence="1" id="KW-0813">Transport</keyword>
<keyword evidence="1" id="KW-0406">Ion transport</keyword>
<organism evidence="4 5">
    <name type="scientific">Clostridium grantii DSM 8605</name>
    <dbReference type="NCBI Taxonomy" id="1121316"/>
    <lineage>
        <taxon>Bacteria</taxon>
        <taxon>Bacillati</taxon>
        <taxon>Bacillota</taxon>
        <taxon>Clostridia</taxon>
        <taxon>Eubacteriales</taxon>
        <taxon>Clostridiaceae</taxon>
        <taxon>Clostridium</taxon>
    </lineage>
</organism>
<evidence type="ECO:0000256" key="2">
    <source>
        <dbReference type="ARBA" id="ARBA00022958"/>
    </source>
</evidence>
<dbReference type="Proteomes" id="UP000184447">
    <property type="component" value="Unassembled WGS sequence"/>
</dbReference>
<dbReference type="EMBL" id="FQXM01000005">
    <property type="protein sequence ID" value="SHH44585.1"/>
    <property type="molecule type" value="Genomic_DNA"/>
</dbReference>
<sequence>MYILIIGCGRLGSSLAKDLVSQGHDISIIDKNATNLDRLGSGFNGRRVKGIEIDQDLLLEAGIDKADVFLAMTPDDNINIMASQIAKNIFGVKRVIARVFEPSKEHIYIKLGIETVNITEIAAKMVKSRITDPIMEVI</sequence>
<gene>
    <name evidence="4" type="ORF">SAMN02745207_01151</name>
</gene>
<accession>A0A1M5T1J4</accession>
<dbReference type="PANTHER" id="PTHR43833">
    <property type="entry name" value="POTASSIUM CHANNEL PROTEIN 2-RELATED-RELATED"/>
    <property type="match status" value="1"/>
</dbReference>
<dbReference type="PROSITE" id="PS51201">
    <property type="entry name" value="RCK_N"/>
    <property type="match status" value="1"/>
</dbReference>
<evidence type="ECO:0000259" key="3">
    <source>
        <dbReference type="PROSITE" id="PS51201"/>
    </source>
</evidence>
<dbReference type="AlphaFoldDB" id="A0A1M5T1J4"/>
<evidence type="ECO:0000313" key="4">
    <source>
        <dbReference type="EMBL" id="SHH44585.1"/>
    </source>
</evidence>
<name>A0A1M5T1J4_9CLOT</name>
<dbReference type="STRING" id="1121316.SAMN02745207_01151"/>
<evidence type="ECO:0000256" key="1">
    <source>
        <dbReference type="ARBA" id="ARBA00022538"/>
    </source>
</evidence>
<keyword evidence="5" id="KW-1185">Reference proteome</keyword>